<evidence type="ECO:0000256" key="5">
    <source>
        <dbReference type="ARBA" id="ARBA00022833"/>
    </source>
</evidence>
<sequence length="696" mass="76852">MTTIPHADNPLLQPWTSAFGLPDFAAIRPEHFEPAFRAAMDVHRQELAAIVADPAAPDFDNTLVPFDRSGRALGRIASVFYNLTASHTNPALQAVQRAMAGPLAAHDNAIYLDAGLFARIEAVHEQRAALGLTPEQLRLLERVHLDFVRAGARLQGEARGRYASVMEQLAALTTRFAQNVLHDESSWHLMLADESDMAGLPGFVRAAARQAAEDRGLAGQAVITLSRSLIVPFLTFSERRDLREQAWRAWTSRGEHAGEHDNREAARDILRLRGEQARLHGHASYADYALADTMAGTRTNVQQLLDQVWPRALAAVQRERAALREAMDAAGVDPAQAIEAWDWRYWAEKVRQDRYAIDDAEIKPYFPLPAMVQAAFDCAGRLFGLQFVERADLPVYHPDVKAYEVRNADGSAVGVFLQDNFARPSKRSGAWMSSLRWQSRNGVGGAAELPVILNNNNFAKGSPGEPTLLSADDARTLFHEFGHGLHGLLSNVHFERLSGTQVLRDFVELPSQIFEHWITEPEVLKRHARHWQTGEPIPDELIERLQAARRFNQGYETVRYTGSAIVDMAVHARTEAEPPADLCAFEAELLASLGHPPPVGINHRLVHFQHLFSGSGYAAGYYVYLWAEVLDADGYDAFVEAGSPFDPGVAAALRQHIYAAGNSVEPGAAYAAFRGRGPSVRPLLEKRGLLEAGEPV</sequence>
<protein>
    <submittedName>
        <fullName evidence="9">M3 family peptidase</fullName>
    </submittedName>
</protein>
<keyword evidence="5 7" id="KW-0862">Zinc</keyword>
<dbReference type="InterPro" id="IPR034005">
    <property type="entry name" value="M3A_DCP"/>
</dbReference>
<dbReference type="PANTHER" id="PTHR43660:SF1">
    <property type="entry name" value="DIPEPTIDYL CARBOXYPEPTIDASE"/>
    <property type="match status" value="1"/>
</dbReference>
<reference evidence="9 10" key="1">
    <citation type="submission" date="2019-01" db="EMBL/GenBank/DDBJ databases">
        <authorList>
            <person name="Chen W.-M."/>
        </authorList>
    </citation>
    <scope>NUCLEOTIDE SEQUENCE [LARGE SCALE GENOMIC DNA]</scope>
    <source>
        <strain evidence="9 10">ICH-3</strain>
    </source>
</reference>
<evidence type="ECO:0000256" key="3">
    <source>
        <dbReference type="ARBA" id="ARBA00022723"/>
    </source>
</evidence>
<evidence type="ECO:0000259" key="8">
    <source>
        <dbReference type="Pfam" id="PF01432"/>
    </source>
</evidence>
<dbReference type="InterPro" id="IPR001567">
    <property type="entry name" value="Pept_M3A_M3B_dom"/>
</dbReference>
<feature type="domain" description="Peptidase M3A/M3B catalytic" evidence="8">
    <location>
        <begin position="234"/>
        <end position="688"/>
    </location>
</feature>
<keyword evidence="2 7" id="KW-0645">Protease</keyword>
<dbReference type="GO" id="GO:0004180">
    <property type="term" value="F:carboxypeptidase activity"/>
    <property type="evidence" value="ECO:0007669"/>
    <property type="project" value="TreeGrafter"/>
</dbReference>
<comment type="caution">
    <text evidence="9">The sequence shown here is derived from an EMBL/GenBank/DDBJ whole genome shotgun (WGS) entry which is preliminary data.</text>
</comment>
<keyword evidence="10" id="KW-1185">Reference proteome</keyword>
<dbReference type="OrthoDB" id="9773538at2"/>
<dbReference type="Proteomes" id="UP000288178">
    <property type="component" value="Unassembled WGS sequence"/>
</dbReference>
<dbReference type="InterPro" id="IPR024077">
    <property type="entry name" value="Neurolysin/TOP_dom2"/>
</dbReference>
<organism evidence="9 10">
    <name type="scientific">Rubrivivax albus</name>
    <dbReference type="NCBI Taxonomy" id="2499835"/>
    <lineage>
        <taxon>Bacteria</taxon>
        <taxon>Pseudomonadati</taxon>
        <taxon>Pseudomonadota</taxon>
        <taxon>Betaproteobacteria</taxon>
        <taxon>Burkholderiales</taxon>
        <taxon>Sphaerotilaceae</taxon>
        <taxon>Rubrivivax</taxon>
    </lineage>
</organism>
<dbReference type="PANTHER" id="PTHR43660">
    <property type="entry name" value="DIPEPTIDYL CARBOXYPEPTIDASE"/>
    <property type="match status" value="1"/>
</dbReference>
<dbReference type="Pfam" id="PF01432">
    <property type="entry name" value="Peptidase_M3"/>
    <property type="match status" value="1"/>
</dbReference>
<dbReference type="RefSeq" id="WP_128199096.1">
    <property type="nucleotide sequence ID" value="NZ_SACT01000004.1"/>
</dbReference>
<proteinExistence type="inferred from homology"/>
<evidence type="ECO:0000256" key="6">
    <source>
        <dbReference type="ARBA" id="ARBA00023049"/>
    </source>
</evidence>
<evidence type="ECO:0000256" key="7">
    <source>
        <dbReference type="RuleBase" id="RU003435"/>
    </source>
</evidence>
<keyword evidence="6 7" id="KW-0482">Metalloprotease</keyword>
<dbReference type="GO" id="GO:0006508">
    <property type="term" value="P:proteolysis"/>
    <property type="evidence" value="ECO:0007669"/>
    <property type="project" value="UniProtKB-KW"/>
</dbReference>
<dbReference type="GO" id="GO:0004222">
    <property type="term" value="F:metalloendopeptidase activity"/>
    <property type="evidence" value="ECO:0007669"/>
    <property type="project" value="InterPro"/>
</dbReference>
<evidence type="ECO:0000256" key="2">
    <source>
        <dbReference type="ARBA" id="ARBA00022670"/>
    </source>
</evidence>
<evidence type="ECO:0000313" key="9">
    <source>
        <dbReference type="EMBL" id="RVT51069.1"/>
    </source>
</evidence>
<evidence type="ECO:0000313" key="10">
    <source>
        <dbReference type="Proteomes" id="UP000288178"/>
    </source>
</evidence>
<keyword evidence="4 7" id="KW-0378">Hydrolase</keyword>
<dbReference type="EMBL" id="SACT01000004">
    <property type="protein sequence ID" value="RVT51069.1"/>
    <property type="molecule type" value="Genomic_DNA"/>
</dbReference>
<name>A0A3S2X0T3_9BURK</name>
<dbReference type="SUPFAM" id="SSF55486">
    <property type="entry name" value="Metalloproteases ('zincins'), catalytic domain"/>
    <property type="match status" value="1"/>
</dbReference>
<dbReference type="GO" id="GO:0046872">
    <property type="term" value="F:metal ion binding"/>
    <property type="evidence" value="ECO:0007669"/>
    <property type="project" value="UniProtKB-UniRule"/>
</dbReference>
<dbReference type="InterPro" id="IPR045090">
    <property type="entry name" value="Pept_M3A_M3B"/>
</dbReference>
<dbReference type="Gene3D" id="3.40.390.10">
    <property type="entry name" value="Collagenase (Catalytic Domain)"/>
    <property type="match status" value="1"/>
</dbReference>
<dbReference type="Gene3D" id="1.10.1370.10">
    <property type="entry name" value="Neurolysin, domain 3"/>
    <property type="match status" value="1"/>
</dbReference>
<dbReference type="GO" id="GO:0005829">
    <property type="term" value="C:cytosol"/>
    <property type="evidence" value="ECO:0007669"/>
    <property type="project" value="TreeGrafter"/>
</dbReference>
<dbReference type="InterPro" id="IPR024079">
    <property type="entry name" value="MetalloPept_cat_dom_sf"/>
</dbReference>
<keyword evidence="3 7" id="KW-0479">Metal-binding</keyword>
<comment type="similarity">
    <text evidence="1 7">Belongs to the peptidase M3 family.</text>
</comment>
<comment type="cofactor">
    <cofactor evidence="7">
        <name>Zn(2+)</name>
        <dbReference type="ChEBI" id="CHEBI:29105"/>
    </cofactor>
    <text evidence="7">Binds 1 zinc ion.</text>
</comment>
<dbReference type="AlphaFoldDB" id="A0A3S2X0T3"/>
<accession>A0A3S2X0T3</accession>
<dbReference type="CDD" id="cd06456">
    <property type="entry name" value="M3A_DCP"/>
    <property type="match status" value="1"/>
</dbReference>
<dbReference type="FunFam" id="3.40.390.10:FF:000009">
    <property type="entry name" value="Oligopeptidase A"/>
    <property type="match status" value="1"/>
</dbReference>
<evidence type="ECO:0000256" key="1">
    <source>
        <dbReference type="ARBA" id="ARBA00006040"/>
    </source>
</evidence>
<evidence type="ECO:0000256" key="4">
    <source>
        <dbReference type="ARBA" id="ARBA00022801"/>
    </source>
</evidence>
<gene>
    <name evidence="9" type="ORF">ENE75_14915</name>
</gene>